<dbReference type="Pfam" id="PF18206">
    <property type="entry name" value="Porphyrn_cat_1"/>
    <property type="match status" value="1"/>
</dbReference>
<dbReference type="eggNOG" id="COG3664">
    <property type="taxonomic scope" value="Bacteria"/>
</dbReference>
<name>D5EMJ4_CORAD</name>
<accession>D5EMJ4</accession>
<feature type="domain" description="Porphyranase beta-sandwich" evidence="2">
    <location>
        <begin position="446"/>
        <end position="544"/>
    </location>
</feature>
<dbReference type="EMBL" id="CP001998">
    <property type="protein sequence ID" value="ADE53400.1"/>
    <property type="molecule type" value="Genomic_DNA"/>
</dbReference>
<evidence type="ECO:0000259" key="2">
    <source>
        <dbReference type="Pfam" id="PF18206"/>
    </source>
</evidence>
<dbReference type="InterPro" id="IPR040527">
    <property type="entry name" value="Beta-sand_Porphyrn"/>
</dbReference>
<organism evidence="3 4">
    <name type="scientific">Coraliomargarita akajimensis (strain DSM 45221 / IAM 15411 / JCM 23193 / KCTC 12865 / 04OKA010-24)</name>
    <dbReference type="NCBI Taxonomy" id="583355"/>
    <lineage>
        <taxon>Bacteria</taxon>
        <taxon>Pseudomonadati</taxon>
        <taxon>Verrucomicrobiota</taxon>
        <taxon>Opitutia</taxon>
        <taxon>Puniceicoccales</taxon>
        <taxon>Coraliomargaritaceae</taxon>
        <taxon>Coraliomargarita</taxon>
    </lineage>
</organism>
<dbReference type="InterPro" id="IPR041224">
    <property type="entry name" value="BPA_C"/>
</dbReference>
<dbReference type="Gene3D" id="3.20.20.80">
    <property type="entry name" value="Glycosidases"/>
    <property type="match status" value="1"/>
</dbReference>
<gene>
    <name evidence="3" type="ordered locus">Caka_0375</name>
</gene>
<keyword evidence="4" id="KW-1185">Reference proteome</keyword>
<dbReference type="KEGG" id="caa:Caka_0375"/>
<dbReference type="CDD" id="cd21510">
    <property type="entry name" value="agarase_cat"/>
    <property type="match status" value="1"/>
</dbReference>
<proteinExistence type="predicted"/>
<dbReference type="SUPFAM" id="SSF51445">
    <property type="entry name" value="(Trans)glycosidases"/>
    <property type="match status" value="1"/>
</dbReference>
<dbReference type="RefSeq" id="WP_013042125.1">
    <property type="nucleotide sequence ID" value="NC_014008.1"/>
</dbReference>
<dbReference type="HOGENOM" id="CLU_019012_0_0_0"/>
<dbReference type="Gene3D" id="2.60.120.1200">
    <property type="match status" value="1"/>
</dbReference>
<dbReference type="OrthoDB" id="974840at2"/>
<dbReference type="PROSITE" id="PS51257">
    <property type="entry name" value="PROKAR_LIPOPROTEIN"/>
    <property type="match status" value="1"/>
</dbReference>
<evidence type="ECO:0008006" key="5">
    <source>
        <dbReference type="Google" id="ProtNLM"/>
    </source>
</evidence>
<reference evidence="3 4" key="1">
    <citation type="journal article" date="2010" name="Stand. Genomic Sci.">
        <title>Complete genome sequence of Coraliomargarita akajimensis type strain (04OKA010-24).</title>
        <authorList>
            <person name="Mavromatis K."/>
            <person name="Abt B."/>
            <person name="Brambilla E."/>
            <person name="Lapidus A."/>
            <person name="Copeland A."/>
            <person name="Deshpande S."/>
            <person name="Nolan M."/>
            <person name="Lucas S."/>
            <person name="Tice H."/>
            <person name="Cheng J.F."/>
            <person name="Han C."/>
            <person name="Detter J.C."/>
            <person name="Woyke T."/>
            <person name="Goodwin L."/>
            <person name="Pitluck S."/>
            <person name="Held B."/>
            <person name="Brettin T."/>
            <person name="Tapia R."/>
            <person name="Ivanova N."/>
            <person name="Mikhailova N."/>
            <person name="Pati A."/>
            <person name="Liolios K."/>
            <person name="Chen A."/>
            <person name="Palaniappan K."/>
            <person name="Land M."/>
            <person name="Hauser L."/>
            <person name="Chang Y.J."/>
            <person name="Jeffries C.D."/>
            <person name="Rohde M."/>
            <person name="Goker M."/>
            <person name="Bristow J."/>
            <person name="Eisen J.A."/>
            <person name="Markowitz V."/>
            <person name="Hugenholtz P."/>
            <person name="Klenk H.P."/>
            <person name="Kyrpides N.C."/>
        </authorList>
    </citation>
    <scope>NUCLEOTIDE SEQUENCE [LARGE SCALE GENOMIC DNA]</scope>
    <source>
        <strain evidence="4">DSM 45221 / IAM 15411 / JCM 23193 / KCTC 12865</strain>
    </source>
</reference>
<dbReference type="InterPro" id="IPR017853">
    <property type="entry name" value="GH"/>
</dbReference>
<dbReference type="CAZy" id="GH86">
    <property type="family name" value="Glycoside Hydrolase Family 86"/>
</dbReference>
<evidence type="ECO:0000313" key="4">
    <source>
        <dbReference type="Proteomes" id="UP000000925"/>
    </source>
</evidence>
<dbReference type="Pfam" id="PF18040">
    <property type="entry name" value="BPA_C"/>
    <property type="match status" value="1"/>
</dbReference>
<feature type="domain" description="Beta-porphyranase A C-terminal" evidence="1">
    <location>
        <begin position="551"/>
        <end position="643"/>
    </location>
</feature>
<dbReference type="AlphaFoldDB" id="D5EMJ4"/>
<sequence>MNPKWTLLPATALALAGCVSDQSAEQPATAEVDLSQPHIIVYPEVTREIGGVSEMDRKRYFAVADHGTNFDQRVPDEIYDYMVNDLGIAFGRQLGPVMWTAKSLKEDPNRPGYADLTPLKNKKAAEPSAQFRADFGENLDVAAHGNHNAYPAYMGKYQLDGAEYGGKPEWVPENIDAAVELAAAVFEYNYTDFDRPKYFEPLNEPHWKYFVDDHFAEWHMAVQAKFHEVHPDVMVGGMCKSVSYFYVNDYQSFEGIKGFYDATDGKMDFYSFHSYDYFKWEDGDFRGRVQSGLTLEGSLDLLQNYAVLQHGKEVPVVVSEQGGYVNVKPKGEYDGETAAAQIAAKYFPEDTWENKIKKHSIVSFVHVSSIIANTMAFMDHPHTVLKSVPFLLPNTWAWDPKYYAGLYVPENYTNKDVWVETHMMDFYKLFRDVDGRRIKVGSSDPDLQVRGFVDGSKVFLAINNQSWRPESVALGGIDSETVAIRRLGRNEDFSAYFKESTVATPKTLTVAGREAVLLIADFGKNIAETSTVNEITCYADKTRQVVKDATFKIKVPTNQEIDYATLRVGLTRPTDSSYEPIVTLNGKQIEVPLEDAADRFSREEYATTKLIPLNPADLLAENTVNISFPDGDAGKIGTAVIRVAVKQ</sequence>
<evidence type="ECO:0000259" key="1">
    <source>
        <dbReference type="Pfam" id="PF18040"/>
    </source>
</evidence>
<protein>
    <recommendedName>
        <fullName evidence="5">Beta-agarase</fullName>
    </recommendedName>
</protein>
<dbReference type="Proteomes" id="UP000000925">
    <property type="component" value="Chromosome"/>
</dbReference>
<evidence type="ECO:0000313" key="3">
    <source>
        <dbReference type="EMBL" id="ADE53400.1"/>
    </source>
</evidence>
<dbReference type="STRING" id="583355.Caka_0375"/>